<proteinExistence type="inferred from homology"/>
<dbReference type="SUPFAM" id="SSF48726">
    <property type="entry name" value="Immunoglobulin"/>
    <property type="match status" value="2"/>
</dbReference>
<reference evidence="20" key="1">
    <citation type="journal article" date="2013" name="Science">
        <title>Comparative analysis of bat genomes provides insight into the evolution of flight and immunity.</title>
        <authorList>
            <person name="Zhang G."/>
            <person name="Cowled C."/>
            <person name="Shi Z."/>
            <person name="Huang Z."/>
            <person name="Bishop-Lilly K.A."/>
            <person name="Fang X."/>
            <person name="Wynne J.W."/>
            <person name="Xiong Z."/>
            <person name="Baker M.L."/>
            <person name="Zhao W."/>
            <person name="Tachedjian M."/>
            <person name="Zhu Y."/>
            <person name="Zhou P."/>
            <person name="Jiang X."/>
            <person name="Ng J."/>
            <person name="Yang L."/>
            <person name="Wu L."/>
            <person name="Xiao J."/>
            <person name="Feng Y."/>
            <person name="Chen Y."/>
            <person name="Sun X."/>
            <person name="Zhang Y."/>
            <person name="Marsh G.A."/>
            <person name="Crameri G."/>
            <person name="Broder C.C."/>
            <person name="Frey K.G."/>
            <person name="Wang L.F."/>
            <person name="Wang J."/>
        </authorList>
    </citation>
    <scope>NUCLEOTIDE SEQUENCE [LARGE SCALE GENOMIC DNA]</scope>
</reference>
<evidence type="ECO:0000256" key="10">
    <source>
        <dbReference type="ARBA" id="ARBA00023157"/>
    </source>
</evidence>
<dbReference type="PANTHER" id="PTHR19944">
    <property type="entry name" value="MHC CLASS II-RELATED"/>
    <property type="match status" value="1"/>
</dbReference>
<keyword evidence="9 16" id="KW-0472">Membrane</keyword>
<dbReference type="SUPFAM" id="SSF54452">
    <property type="entry name" value="MHC antigen-recognition domain"/>
    <property type="match status" value="2"/>
</dbReference>
<dbReference type="InterPro" id="IPR036179">
    <property type="entry name" value="Ig-like_dom_sf"/>
</dbReference>
<dbReference type="GO" id="GO:0019886">
    <property type="term" value="P:antigen processing and presentation of exogenous peptide antigen via MHC class II"/>
    <property type="evidence" value="ECO:0007669"/>
    <property type="project" value="UniProtKB-ARBA"/>
</dbReference>
<evidence type="ECO:0000256" key="13">
    <source>
        <dbReference type="ARBA" id="ARBA00023228"/>
    </source>
</evidence>
<dbReference type="SMART" id="SM00920">
    <property type="entry name" value="MHC_II_alpha"/>
    <property type="match status" value="1"/>
</dbReference>
<comment type="similarity">
    <text evidence="2 15">Belongs to the MHC class II family.</text>
</comment>
<protein>
    <submittedName>
        <fullName evidence="19">HLA class II histocompatibility antigen, DM beta chain</fullName>
    </submittedName>
</protein>
<dbReference type="InterPro" id="IPR014745">
    <property type="entry name" value="MHC_II_a/b_N"/>
</dbReference>
<dbReference type="Pfam" id="PF00969">
    <property type="entry name" value="MHC_II_beta"/>
    <property type="match status" value="1"/>
</dbReference>
<evidence type="ECO:0000256" key="14">
    <source>
        <dbReference type="ARBA" id="ARBA00037817"/>
    </source>
</evidence>
<dbReference type="CDD" id="cd21009">
    <property type="entry name" value="IgC1_MHC_II_alpha_HLA-DM"/>
    <property type="match status" value="1"/>
</dbReference>
<keyword evidence="3 16" id="KW-0812">Transmembrane</keyword>
<feature type="signal peptide" evidence="17">
    <location>
        <begin position="1"/>
        <end position="26"/>
    </location>
</feature>
<evidence type="ECO:0000256" key="1">
    <source>
        <dbReference type="ARBA" id="ARBA00004352"/>
    </source>
</evidence>
<evidence type="ECO:0000256" key="3">
    <source>
        <dbReference type="ARBA" id="ARBA00022692"/>
    </source>
</evidence>
<dbReference type="Pfam" id="PF07654">
    <property type="entry name" value="C1-set"/>
    <property type="match status" value="2"/>
</dbReference>
<evidence type="ECO:0000256" key="15">
    <source>
        <dbReference type="RuleBase" id="RU004238"/>
    </source>
</evidence>
<dbReference type="Gene3D" id="3.10.320.10">
    <property type="entry name" value="Class II Histocompatibility Antigen, M Beta Chain, Chain B, domain 1"/>
    <property type="match status" value="2"/>
</dbReference>
<dbReference type="Gene3D" id="2.60.40.10">
    <property type="entry name" value="Immunoglobulins"/>
    <property type="match status" value="2"/>
</dbReference>
<feature type="chain" id="PRO_5003969693" evidence="17">
    <location>
        <begin position="27"/>
        <end position="630"/>
    </location>
</feature>
<gene>
    <name evidence="19" type="ORF">PAL_GLEAN10007119</name>
</gene>
<dbReference type="AlphaFoldDB" id="L5KZ13"/>
<keyword evidence="5" id="KW-0967">Endosome</keyword>
<evidence type="ECO:0000256" key="2">
    <source>
        <dbReference type="ARBA" id="ARBA00007394"/>
    </source>
</evidence>
<dbReference type="PROSITE" id="PS50835">
    <property type="entry name" value="IG_LIKE"/>
    <property type="match status" value="2"/>
</dbReference>
<dbReference type="Pfam" id="PF00993">
    <property type="entry name" value="MHC_II_alpha"/>
    <property type="match status" value="1"/>
</dbReference>
<evidence type="ECO:0000256" key="7">
    <source>
        <dbReference type="ARBA" id="ARBA00022989"/>
    </source>
</evidence>
<dbReference type="EMBL" id="KB030441">
    <property type="protein sequence ID" value="ELK16647.1"/>
    <property type="molecule type" value="Genomic_DNA"/>
</dbReference>
<evidence type="ECO:0000256" key="12">
    <source>
        <dbReference type="ARBA" id="ARBA00023182"/>
    </source>
</evidence>
<keyword evidence="11" id="KW-0325">Glycoprotein</keyword>
<feature type="domain" description="Ig-like" evidence="18">
    <location>
        <begin position="121"/>
        <end position="215"/>
    </location>
</feature>
<dbReference type="InParanoid" id="L5KZ13"/>
<feature type="domain" description="Ig-like" evidence="18">
    <location>
        <begin position="402"/>
        <end position="484"/>
    </location>
</feature>
<dbReference type="SMART" id="SM00407">
    <property type="entry name" value="IGc1"/>
    <property type="match status" value="2"/>
</dbReference>
<dbReference type="Proteomes" id="UP000010552">
    <property type="component" value="Unassembled WGS sequence"/>
</dbReference>
<evidence type="ECO:0000256" key="4">
    <source>
        <dbReference type="ARBA" id="ARBA00022729"/>
    </source>
</evidence>
<dbReference type="InterPro" id="IPR001003">
    <property type="entry name" value="MHC_II_a_N"/>
</dbReference>
<dbReference type="InterPro" id="IPR011162">
    <property type="entry name" value="MHC_I/II-like_Ag-recog"/>
</dbReference>
<keyword evidence="4 17" id="KW-0732">Signal</keyword>
<evidence type="ECO:0000313" key="19">
    <source>
        <dbReference type="EMBL" id="ELK16647.1"/>
    </source>
</evidence>
<keyword evidence="13" id="KW-0458">Lysosome</keyword>
<evidence type="ECO:0000256" key="11">
    <source>
        <dbReference type="ARBA" id="ARBA00023180"/>
    </source>
</evidence>
<evidence type="ECO:0000256" key="5">
    <source>
        <dbReference type="ARBA" id="ARBA00022753"/>
    </source>
</evidence>
<evidence type="ECO:0000256" key="9">
    <source>
        <dbReference type="ARBA" id="ARBA00023136"/>
    </source>
</evidence>
<dbReference type="PROSITE" id="PS00290">
    <property type="entry name" value="IG_MHC"/>
    <property type="match status" value="2"/>
</dbReference>
<keyword evidence="12" id="KW-0491">MHC II</keyword>
<dbReference type="GO" id="GO:0031902">
    <property type="term" value="C:late endosome membrane"/>
    <property type="evidence" value="ECO:0007669"/>
    <property type="project" value="UniProtKB-SubCell"/>
</dbReference>
<dbReference type="CDD" id="cd21002">
    <property type="entry name" value="IgC1_MHC_II_beta_HLA-DM"/>
    <property type="match status" value="1"/>
</dbReference>
<evidence type="ECO:0000256" key="8">
    <source>
        <dbReference type="ARBA" id="ARBA00023130"/>
    </source>
</evidence>
<keyword evidence="20" id="KW-1185">Reference proteome</keyword>
<comment type="subcellular location">
    <subcellularLocation>
        <location evidence="14">Late endosome membrane</location>
        <topology evidence="14">Single-pass type I membrane protein</topology>
    </subcellularLocation>
    <subcellularLocation>
        <location evidence="1">Lysosome membrane</location>
        <topology evidence="1">Single-pass type I membrane protein</topology>
    </subcellularLocation>
</comment>
<organism evidence="19 20">
    <name type="scientific">Pteropus alecto</name>
    <name type="common">Black flying fox</name>
    <dbReference type="NCBI Taxonomy" id="9402"/>
    <lineage>
        <taxon>Eukaryota</taxon>
        <taxon>Metazoa</taxon>
        <taxon>Chordata</taxon>
        <taxon>Craniata</taxon>
        <taxon>Vertebrata</taxon>
        <taxon>Euteleostomi</taxon>
        <taxon>Mammalia</taxon>
        <taxon>Eutheria</taxon>
        <taxon>Laurasiatheria</taxon>
        <taxon>Chiroptera</taxon>
        <taxon>Yinpterochiroptera</taxon>
        <taxon>Pteropodoidea</taxon>
        <taxon>Pteropodidae</taxon>
        <taxon>Pteropodinae</taxon>
        <taxon>Pteropus</taxon>
    </lineage>
</organism>
<dbReference type="SMART" id="SM00921">
    <property type="entry name" value="MHC_II_beta"/>
    <property type="match status" value="1"/>
</dbReference>
<dbReference type="InterPro" id="IPR003597">
    <property type="entry name" value="Ig_C1-set"/>
</dbReference>
<dbReference type="InterPro" id="IPR013783">
    <property type="entry name" value="Ig-like_fold"/>
</dbReference>
<dbReference type="GO" id="GO:0042613">
    <property type="term" value="C:MHC class II protein complex"/>
    <property type="evidence" value="ECO:0007669"/>
    <property type="project" value="UniProtKB-KW"/>
</dbReference>
<evidence type="ECO:0000259" key="18">
    <source>
        <dbReference type="PROSITE" id="PS50835"/>
    </source>
</evidence>
<keyword evidence="8" id="KW-1064">Adaptive immunity</keyword>
<evidence type="ECO:0000256" key="6">
    <source>
        <dbReference type="ARBA" id="ARBA00022859"/>
    </source>
</evidence>
<keyword evidence="10" id="KW-1015">Disulfide bond</keyword>
<dbReference type="InterPro" id="IPR003006">
    <property type="entry name" value="Ig/MHC_CS"/>
</dbReference>
<dbReference type="InterPro" id="IPR050160">
    <property type="entry name" value="MHC/Immunoglobulin"/>
</dbReference>
<name>L5KZ13_PTEAL</name>
<accession>L5KZ13</accession>
<dbReference type="PANTHER" id="PTHR19944:SF50">
    <property type="entry name" value="HLA CLASS II HISTOCOMPATIBILITY ANTIGEN, DM ALPHA CHAIN"/>
    <property type="match status" value="1"/>
</dbReference>
<dbReference type="eggNOG" id="ENOG502SAA4">
    <property type="taxonomic scope" value="Eukaryota"/>
</dbReference>
<evidence type="ECO:0000256" key="16">
    <source>
        <dbReference type="SAM" id="Phobius"/>
    </source>
</evidence>
<keyword evidence="6" id="KW-0391">Immunity</keyword>
<dbReference type="GO" id="GO:0002250">
    <property type="term" value="P:adaptive immune response"/>
    <property type="evidence" value="ECO:0007669"/>
    <property type="project" value="UniProtKB-KW"/>
</dbReference>
<dbReference type="GO" id="GO:0005765">
    <property type="term" value="C:lysosomal membrane"/>
    <property type="evidence" value="ECO:0007669"/>
    <property type="project" value="UniProtKB-SubCell"/>
</dbReference>
<feature type="transmembrane region" description="Helical" evidence="16">
    <location>
        <begin position="234"/>
        <end position="254"/>
    </location>
</feature>
<keyword evidence="7 16" id="KW-1133">Transmembrane helix</keyword>
<dbReference type="InterPro" id="IPR007110">
    <property type="entry name" value="Ig-like_dom"/>
</dbReference>
<evidence type="ECO:0000313" key="20">
    <source>
        <dbReference type="Proteomes" id="UP000010552"/>
    </source>
</evidence>
<dbReference type="InterPro" id="IPR000353">
    <property type="entry name" value="MHC_II_b_N"/>
</dbReference>
<sequence length="630" mass="69634">MDYELSQGAALLWLLPFLWLLPHSWTAPQAPTPRWQDDLQNHTFLHTMYCQNASPSVALSESYDEDQLFSFDFSQNIRVPRLPEFADWAQKSEDISTIFFDKGFCQAMIHEIGPRLEGQIPVSRGIPVAEVFTLKPLEFGKPNTLVCFVSNLFPPALTVNWQHHSAPVEGVGPTYVSAIDGLSFQAFSYLNFTPVPSDIFSCIVTHEIDSHTAIAYWVPQNALPSDLLENVLCGVAFGLGVLGIIVGLVLIIYFRKPCSGGLKIIYPDWGFWSRQGFKAPGGAGPGDRIACVFPQQTMTILLQLLLGLGLGCTGADGFVAHVESTCLLDDDGTPQEFTYCISFNKDLLTCWDPEEHRMAPCEFGALNVLATYLSSYLNPQENLLQRLTEGPFWGSLTRRTRPPSVQVAKTTPFNTREPVMLACYVWGFYPMDVTITWRKNGKLVLPHGSAHKTAQPNGDWTYQTISYLATTPSFGDVYTCVVEHIGAPDPILQDWTPGLSPVQTLKVSVSAVTLGLGLIIFSLGLLSWRRAGSSGYTSLPGSNYPEGNICVGLFANWSFGRCEVGRGSQHWAQLTVIIVGVRFHQDRVKSLCKQPLLRLGAGKKRPFSSNHGVSLGKRLKVVPEFSISLY</sequence>
<dbReference type="STRING" id="9402.L5KZ13"/>
<evidence type="ECO:0000256" key="17">
    <source>
        <dbReference type="SAM" id="SignalP"/>
    </source>
</evidence>
<dbReference type="FunFam" id="2.60.40.10:FF:000968">
    <property type="entry name" value="MHC class II H2-M beta 2 chain"/>
    <property type="match status" value="1"/>
</dbReference>